<keyword evidence="3 7" id="KW-0560">Oxidoreductase</keyword>
<keyword evidence="2" id="KW-0059">Arsenical resistance</keyword>
<evidence type="ECO:0000256" key="5">
    <source>
        <dbReference type="ARBA" id="ARBA00039879"/>
    </source>
</evidence>
<evidence type="ECO:0000313" key="8">
    <source>
        <dbReference type="EMBL" id="SOC42598.1"/>
    </source>
</evidence>
<evidence type="ECO:0000256" key="7">
    <source>
        <dbReference type="RuleBase" id="RU362029"/>
    </source>
</evidence>
<proteinExistence type="inferred from homology"/>
<dbReference type="InterPro" id="IPR036249">
    <property type="entry name" value="Thioredoxin-like_sf"/>
</dbReference>
<dbReference type="Gene3D" id="3.40.30.10">
    <property type="entry name" value="Glutaredoxin"/>
    <property type="match status" value="1"/>
</dbReference>
<dbReference type="GO" id="GO:0008794">
    <property type="term" value="F:arsenate reductase (glutaredoxin) activity"/>
    <property type="evidence" value="ECO:0007669"/>
    <property type="project" value="UniProtKB-UniRule"/>
</dbReference>
<dbReference type="EMBL" id="OBQD01000010">
    <property type="protein sequence ID" value="SOC42598.1"/>
    <property type="molecule type" value="Genomic_DNA"/>
</dbReference>
<evidence type="ECO:0000256" key="2">
    <source>
        <dbReference type="ARBA" id="ARBA00022849"/>
    </source>
</evidence>
<evidence type="ECO:0000256" key="3">
    <source>
        <dbReference type="ARBA" id="ARBA00023002"/>
    </source>
</evidence>
<dbReference type="PANTHER" id="PTHR30041">
    <property type="entry name" value="ARSENATE REDUCTASE"/>
    <property type="match status" value="1"/>
</dbReference>
<dbReference type="AlphaFoldDB" id="A0A285UMH3"/>
<name>A0A285UMH3_9HYPH</name>
<dbReference type="PANTHER" id="PTHR30041:SF5">
    <property type="entry name" value="ARSENATE REDUCTASE-RELATED"/>
    <property type="match status" value="1"/>
</dbReference>
<keyword evidence="9" id="KW-1185">Reference proteome</keyword>
<dbReference type="InterPro" id="IPR006660">
    <property type="entry name" value="Arsenate_reductase-like"/>
</dbReference>
<reference evidence="8 9" key="1">
    <citation type="submission" date="2017-08" db="EMBL/GenBank/DDBJ databases">
        <authorList>
            <person name="de Groot N.N."/>
        </authorList>
    </citation>
    <scope>NUCLEOTIDE SEQUENCE [LARGE SCALE GENOMIC DNA]</scope>
    <source>
        <strain evidence="8 9">JC85</strain>
    </source>
</reference>
<dbReference type="PROSITE" id="PS51353">
    <property type="entry name" value="ARSC"/>
    <property type="match status" value="1"/>
</dbReference>
<evidence type="ECO:0000256" key="6">
    <source>
        <dbReference type="PROSITE-ProRule" id="PRU01282"/>
    </source>
</evidence>
<comment type="similarity">
    <text evidence="1 6 7">Belongs to the ArsC family.</text>
</comment>
<dbReference type="SUPFAM" id="SSF52833">
    <property type="entry name" value="Thioredoxin-like"/>
    <property type="match status" value="1"/>
</dbReference>
<comment type="catalytic activity">
    <reaction evidence="7">
        <text>[glutaredoxin]-dithiol + arsenate + glutathione + H(+) = glutathionyl-S-S-[glutaredoxin] + arsenite + H2O</text>
        <dbReference type="Rhea" id="RHEA:22016"/>
        <dbReference type="Rhea" id="RHEA-COMP:10729"/>
        <dbReference type="Rhea" id="RHEA-COMP:17668"/>
        <dbReference type="ChEBI" id="CHEBI:15377"/>
        <dbReference type="ChEBI" id="CHEBI:15378"/>
        <dbReference type="ChEBI" id="CHEBI:29242"/>
        <dbReference type="ChEBI" id="CHEBI:29950"/>
        <dbReference type="ChEBI" id="CHEBI:48597"/>
        <dbReference type="ChEBI" id="CHEBI:57925"/>
        <dbReference type="ChEBI" id="CHEBI:146199"/>
        <dbReference type="EC" id="1.20.4.1"/>
    </reaction>
</comment>
<dbReference type="Proteomes" id="UP000219167">
    <property type="component" value="Unassembled WGS sequence"/>
</dbReference>
<dbReference type="NCBIfam" id="TIGR00014">
    <property type="entry name" value="arsC"/>
    <property type="match status" value="1"/>
</dbReference>
<sequence>MASFLATMTIQILHNPRCSTSRNTLARIRDTGAEPEIIEYMKHPPTREELLGILVSMGAEPRDILRTKEPLARQLELLDPARTDREIMDAMLDNPILIERPIVISARGARLCRPIERVDEIL</sequence>
<evidence type="ECO:0000313" key="9">
    <source>
        <dbReference type="Proteomes" id="UP000219167"/>
    </source>
</evidence>
<dbReference type="EC" id="1.20.4.1" evidence="4 7"/>
<dbReference type="Pfam" id="PF03960">
    <property type="entry name" value="ArsC"/>
    <property type="match status" value="1"/>
</dbReference>
<dbReference type="GO" id="GO:0046685">
    <property type="term" value="P:response to arsenic-containing substance"/>
    <property type="evidence" value="ECO:0007669"/>
    <property type="project" value="UniProtKB-KW"/>
</dbReference>
<evidence type="ECO:0000256" key="1">
    <source>
        <dbReference type="ARBA" id="ARBA00007198"/>
    </source>
</evidence>
<protein>
    <recommendedName>
        <fullName evidence="5 7">Arsenate reductase</fullName>
        <ecNumber evidence="4 7">1.20.4.1</ecNumber>
    </recommendedName>
</protein>
<accession>A0A285UMH3</accession>
<organism evidence="8 9">
    <name type="scientific">Rhizobium subbaraonis</name>
    <dbReference type="NCBI Taxonomy" id="908946"/>
    <lineage>
        <taxon>Bacteria</taxon>
        <taxon>Pseudomonadati</taxon>
        <taxon>Pseudomonadota</taxon>
        <taxon>Alphaproteobacteria</taxon>
        <taxon>Hyphomicrobiales</taxon>
        <taxon>Rhizobiaceae</taxon>
        <taxon>Rhizobium/Agrobacterium group</taxon>
        <taxon>Rhizobium</taxon>
    </lineage>
</organism>
<evidence type="ECO:0000256" key="4">
    <source>
        <dbReference type="ARBA" id="ARBA00038969"/>
    </source>
</evidence>
<gene>
    <name evidence="8" type="ORF">SAMN05892877_11084</name>
</gene>
<dbReference type="InterPro" id="IPR006659">
    <property type="entry name" value="Arsenate_reductase"/>
</dbReference>
<dbReference type="CDD" id="cd03034">
    <property type="entry name" value="ArsC_ArsC"/>
    <property type="match status" value="1"/>
</dbReference>
<dbReference type="RefSeq" id="WP_245423551.1">
    <property type="nucleotide sequence ID" value="NZ_OBQD01000010.1"/>
</dbReference>